<feature type="transmembrane region" description="Helical" evidence="8">
    <location>
        <begin position="303"/>
        <end position="323"/>
    </location>
</feature>
<dbReference type="Pfam" id="PF03547">
    <property type="entry name" value="Mem_trans"/>
    <property type="match status" value="1"/>
</dbReference>
<dbReference type="GO" id="GO:0010329">
    <property type="term" value="F:auxin efflux transmembrane transporter activity"/>
    <property type="evidence" value="ECO:0007669"/>
    <property type="project" value="TreeGrafter"/>
</dbReference>
<dbReference type="EnsemblPlants" id="LPERR01G24720.1">
    <property type="protein sequence ID" value="LPERR01G24720.1"/>
    <property type="gene ID" value="LPERR01G24720"/>
</dbReference>
<dbReference type="eggNOG" id="ENOG502QS5F">
    <property type="taxonomic scope" value="Eukaryota"/>
</dbReference>
<reference evidence="10" key="2">
    <citation type="submission" date="2013-12" db="EMBL/GenBank/DDBJ databases">
        <authorList>
            <person name="Yu Y."/>
            <person name="Lee S."/>
            <person name="de Baynast K."/>
            <person name="Wissotski M."/>
            <person name="Liu L."/>
            <person name="Talag J."/>
            <person name="Goicoechea J."/>
            <person name="Angelova A."/>
            <person name="Jetty R."/>
            <person name="Kudrna D."/>
            <person name="Golser W."/>
            <person name="Rivera L."/>
            <person name="Zhang J."/>
            <person name="Wing R."/>
        </authorList>
    </citation>
    <scope>NUCLEOTIDE SEQUENCE</scope>
</reference>
<sequence>MVSWTDIYLVLEATVPLYVAMILAYLSIKWWKLFTPEQCSGINKYVAKFSIPLLSFQVISTTNPYDMNIKLIYSDILQKSLALLGFAAISKVCCAEKFDWLVTGFSLSTLPNTLIVGIPLLKGMYGEQAVKLLSQIVVLQSLIWYTLLLFLFELRSAKGRGTTTSSETTAESDTRGPTQQRYEEVQAKGVSARCSVAFRFLLLVGKKLVMNPNIYACMIGLIWALISFRWHVQLPLVVSNSIRLLSDGGLGMAMFSLGLFTALQTKIIACGAKKMLLSLAIRFFLGPILMGASSYVIGMRGVLLKIAIVQAALPQGIVSFVFAKEYNVHADILSTAIIIGMMIAVPVALAYYFAMIIPDFNKH</sequence>
<dbReference type="GO" id="GO:0042803">
    <property type="term" value="F:protein homodimerization activity"/>
    <property type="evidence" value="ECO:0007669"/>
    <property type="project" value="EnsemblPlants"/>
</dbReference>
<keyword evidence="5 8" id="KW-1133">Transmembrane helix</keyword>
<dbReference type="PANTHER" id="PTHR31752:SF40">
    <property type="entry name" value="AUXIN EFFLUX CARRIER COMPONENT 8"/>
    <property type="match status" value="1"/>
</dbReference>
<comment type="similarity">
    <text evidence="2 8">Belongs to the auxin efflux carrier (TC 2.A.69.1) family.</text>
</comment>
<evidence type="ECO:0000256" key="3">
    <source>
        <dbReference type="ARBA" id="ARBA00022448"/>
    </source>
</evidence>
<reference evidence="9" key="3">
    <citation type="submission" date="2015-04" db="UniProtKB">
        <authorList>
            <consortium name="EnsemblPlants"/>
        </authorList>
    </citation>
    <scope>IDENTIFICATION</scope>
</reference>
<comment type="function">
    <text evidence="8">May act as a component of the auxin efflux carrier.</text>
</comment>
<dbReference type="InterPro" id="IPR051107">
    <property type="entry name" value="Auxin_Efflux_Carrier"/>
</dbReference>
<evidence type="ECO:0000256" key="5">
    <source>
        <dbReference type="ARBA" id="ARBA00022989"/>
    </source>
</evidence>
<dbReference type="NCBIfam" id="TIGR00946">
    <property type="entry name" value="2a69"/>
    <property type="match status" value="1"/>
</dbReference>
<comment type="subcellular location">
    <subcellularLocation>
        <location evidence="1 8">Membrane</location>
        <topology evidence="1 8">Multi-pass membrane protein</topology>
    </subcellularLocation>
</comment>
<dbReference type="AlphaFoldDB" id="A0A0D9V4Y1"/>
<dbReference type="GO" id="GO:0005783">
    <property type="term" value="C:endoplasmic reticulum"/>
    <property type="evidence" value="ECO:0007669"/>
    <property type="project" value="EnsemblPlants"/>
</dbReference>
<keyword evidence="10" id="KW-1185">Reference proteome</keyword>
<feature type="transmembrane region" description="Helical" evidence="8">
    <location>
        <begin position="7"/>
        <end position="28"/>
    </location>
</feature>
<name>A0A0D9V4Y1_9ORYZ</name>
<keyword evidence="6 8" id="KW-0472">Membrane</keyword>
<dbReference type="InterPro" id="IPR004776">
    <property type="entry name" value="Mem_transp_PIN-like"/>
</dbReference>
<feature type="transmembrane region" description="Helical" evidence="8">
    <location>
        <begin position="244"/>
        <end position="263"/>
    </location>
</feature>
<proteinExistence type="inferred from homology"/>
<dbReference type="STRING" id="77586.A0A0D9V4Y1"/>
<protein>
    <recommendedName>
        <fullName evidence="8">Auxin efflux carrier component</fullName>
    </recommendedName>
</protein>
<keyword evidence="3 8" id="KW-0813">Transport</keyword>
<feature type="transmembrane region" description="Helical" evidence="8">
    <location>
        <begin position="335"/>
        <end position="357"/>
    </location>
</feature>
<evidence type="ECO:0000313" key="9">
    <source>
        <dbReference type="EnsemblPlants" id="LPERR01G24720.1"/>
    </source>
</evidence>
<organism evidence="9 10">
    <name type="scientific">Leersia perrieri</name>
    <dbReference type="NCBI Taxonomy" id="77586"/>
    <lineage>
        <taxon>Eukaryota</taxon>
        <taxon>Viridiplantae</taxon>
        <taxon>Streptophyta</taxon>
        <taxon>Embryophyta</taxon>
        <taxon>Tracheophyta</taxon>
        <taxon>Spermatophyta</taxon>
        <taxon>Magnoliopsida</taxon>
        <taxon>Liliopsida</taxon>
        <taxon>Poales</taxon>
        <taxon>Poaceae</taxon>
        <taxon>BOP clade</taxon>
        <taxon>Oryzoideae</taxon>
        <taxon>Oryzeae</taxon>
        <taxon>Oryzinae</taxon>
        <taxon>Leersia</taxon>
    </lineage>
</organism>
<feature type="transmembrane region" description="Helical" evidence="8">
    <location>
        <begin position="132"/>
        <end position="152"/>
    </location>
</feature>
<dbReference type="GO" id="GO:0009555">
    <property type="term" value="P:pollen development"/>
    <property type="evidence" value="ECO:0007669"/>
    <property type="project" value="EnsemblPlants"/>
</dbReference>
<evidence type="ECO:0000256" key="7">
    <source>
        <dbReference type="ARBA" id="ARBA00023294"/>
    </source>
</evidence>
<dbReference type="InterPro" id="IPR014024">
    <property type="entry name" value="Auxin_eff_plant"/>
</dbReference>
<reference evidence="9 10" key="1">
    <citation type="submission" date="2012-08" db="EMBL/GenBank/DDBJ databases">
        <title>Oryza genome evolution.</title>
        <authorList>
            <person name="Wing R.A."/>
        </authorList>
    </citation>
    <scope>NUCLEOTIDE SEQUENCE</scope>
</reference>
<dbReference type="GO" id="GO:0009734">
    <property type="term" value="P:auxin-activated signaling pathway"/>
    <property type="evidence" value="ECO:0007669"/>
    <property type="project" value="UniProtKB-UniRule"/>
</dbReference>
<evidence type="ECO:0000313" key="10">
    <source>
        <dbReference type="Proteomes" id="UP000032180"/>
    </source>
</evidence>
<dbReference type="GO" id="GO:0009926">
    <property type="term" value="P:auxin polar transport"/>
    <property type="evidence" value="ECO:0007669"/>
    <property type="project" value="TreeGrafter"/>
</dbReference>
<dbReference type="HOGENOM" id="CLU_019285_0_0_1"/>
<keyword evidence="7 8" id="KW-0927">Auxin signaling pathway</keyword>
<evidence type="ECO:0000256" key="4">
    <source>
        <dbReference type="ARBA" id="ARBA00022692"/>
    </source>
</evidence>
<accession>A0A0D9V4Y1</accession>
<feature type="transmembrane region" description="Helical" evidence="8">
    <location>
        <begin position="214"/>
        <end position="232"/>
    </location>
</feature>
<dbReference type="Gramene" id="LPERR01G24720.1">
    <property type="protein sequence ID" value="LPERR01G24720.1"/>
    <property type="gene ID" value="LPERR01G24720"/>
</dbReference>
<dbReference type="PANTHER" id="PTHR31752">
    <property type="entry name" value="AUXIN EFFLUX CARRIER COMPONENT 1B-RELATED"/>
    <property type="match status" value="1"/>
</dbReference>
<dbReference type="Proteomes" id="UP000032180">
    <property type="component" value="Chromosome 1"/>
</dbReference>
<evidence type="ECO:0000256" key="1">
    <source>
        <dbReference type="ARBA" id="ARBA00004141"/>
    </source>
</evidence>
<feature type="transmembrane region" description="Helical" evidence="8">
    <location>
        <begin position="275"/>
        <end position="297"/>
    </location>
</feature>
<evidence type="ECO:0000256" key="6">
    <source>
        <dbReference type="ARBA" id="ARBA00023136"/>
    </source>
</evidence>
<dbReference type="GO" id="GO:0005886">
    <property type="term" value="C:plasma membrane"/>
    <property type="evidence" value="ECO:0007669"/>
    <property type="project" value="TreeGrafter"/>
</dbReference>
<evidence type="ECO:0000256" key="2">
    <source>
        <dbReference type="ARBA" id="ARBA00009177"/>
    </source>
</evidence>
<keyword evidence="4 8" id="KW-0812">Transmembrane</keyword>
<evidence type="ECO:0000256" key="8">
    <source>
        <dbReference type="RuleBase" id="RU362108"/>
    </source>
</evidence>
<comment type="caution">
    <text evidence="8">Lacks conserved residue(s) required for the propagation of feature annotation.</text>
</comment>